<evidence type="ECO:0000256" key="1">
    <source>
        <dbReference type="SAM" id="Coils"/>
    </source>
</evidence>
<dbReference type="Proteomes" id="UP001153678">
    <property type="component" value="Unassembled WGS sequence"/>
</dbReference>
<feature type="transmembrane region" description="Helical" evidence="2">
    <location>
        <begin position="61"/>
        <end position="80"/>
    </location>
</feature>
<name>A0A9W4WWR4_9GLOM</name>
<protein>
    <submittedName>
        <fullName evidence="3">7863_t:CDS:1</fullName>
    </submittedName>
</protein>
<comment type="caution">
    <text evidence="3">The sequence shown here is derived from an EMBL/GenBank/DDBJ whole genome shotgun (WGS) entry which is preliminary data.</text>
</comment>
<evidence type="ECO:0000313" key="3">
    <source>
        <dbReference type="EMBL" id="CAI2192399.1"/>
    </source>
</evidence>
<keyword evidence="1" id="KW-0175">Coiled coil</keyword>
<feature type="coiled-coil region" evidence="1">
    <location>
        <begin position="192"/>
        <end position="226"/>
    </location>
</feature>
<feature type="non-terminal residue" evidence="3">
    <location>
        <position position="1"/>
    </location>
</feature>
<keyword evidence="2" id="KW-0812">Transmembrane</keyword>
<proteinExistence type="predicted"/>
<feature type="coiled-coil region" evidence="1">
    <location>
        <begin position="19"/>
        <end position="46"/>
    </location>
</feature>
<keyword evidence="2" id="KW-1133">Transmembrane helix</keyword>
<gene>
    <name evidence="3" type="ORF">FWILDA_LOCUS15558</name>
</gene>
<keyword evidence="4" id="KW-1185">Reference proteome</keyword>
<organism evidence="3 4">
    <name type="scientific">Funneliformis geosporum</name>
    <dbReference type="NCBI Taxonomy" id="1117311"/>
    <lineage>
        <taxon>Eukaryota</taxon>
        <taxon>Fungi</taxon>
        <taxon>Fungi incertae sedis</taxon>
        <taxon>Mucoromycota</taxon>
        <taxon>Glomeromycotina</taxon>
        <taxon>Glomeromycetes</taxon>
        <taxon>Glomerales</taxon>
        <taxon>Glomeraceae</taxon>
        <taxon>Funneliformis</taxon>
    </lineage>
</organism>
<evidence type="ECO:0000256" key="2">
    <source>
        <dbReference type="SAM" id="Phobius"/>
    </source>
</evidence>
<sequence length="367" mass="42517">KNETDEYLKQQLIIHQSQLESGKKRAKELRDDLDKLRKELVGSNNLMKLLGLDKLKTTDKVMIIGGVILVIYLLKGNIIFKDLKETTQEFNEKIKDKNLEVKDVEKIQNTVKKYASPQTIDKADGKRKGLKTCHHPSEEIIPCEDDPDCKNLEELAKDYDLDTLDTLNLLHKIQFGTFTNQEQMQQVYQQRLERKTNRTPEEEAELENLRTRLRELEQQTEKQPQDCGGDIGCRIRNIIDTFAHGGTYNRASEGRPLEKVYPEDCKKTDITKRGEKFYIDNFFETLQSKKKITSGDIVETLSKVSEKHKDDNCEVKNSVKINDRNAIHDDSIVDTCTMFLSTELVHTFYRNKTQTSKTITTKVKEEL</sequence>
<keyword evidence="2" id="KW-0472">Membrane</keyword>
<dbReference type="AlphaFoldDB" id="A0A9W4WWR4"/>
<dbReference type="EMBL" id="CAMKVN010008320">
    <property type="protein sequence ID" value="CAI2192399.1"/>
    <property type="molecule type" value="Genomic_DNA"/>
</dbReference>
<accession>A0A9W4WWR4</accession>
<reference evidence="3" key="1">
    <citation type="submission" date="2022-08" db="EMBL/GenBank/DDBJ databases">
        <authorList>
            <person name="Kallberg Y."/>
            <person name="Tangrot J."/>
            <person name="Rosling A."/>
        </authorList>
    </citation>
    <scope>NUCLEOTIDE SEQUENCE</scope>
    <source>
        <strain evidence="3">Wild A</strain>
    </source>
</reference>
<evidence type="ECO:0000313" key="4">
    <source>
        <dbReference type="Proteomes" id="UP001153678"/>
    </source>
</evidence>